<sequence length="49" mass="5225">MQLKRSIATGVHVLVINVISANTAVIPDNLNSLMPLVVPTPISTSSIWL</sequence>
<gene>
    <name evidence="1" type="ordered locus">XBJ1_3637</name>
</gene>
<evidence type="ECO:0000313" key="2">
    <source>
        <dbReference type="Proteomes" id="UP000002045"/>
    </source>
</evidence>
<dbReference type="KEGG" id="xbo:XBJ1_3637"/>
<dbReference type="Proteomes" id="UP000002045">
    <property type="component" value="Chromosome"/>
</dbReference>
<dbReference type="AlphaFoldDB" id="D3V526"/>
<dbReference type="STRING" id="406818.XBJ1_3637"/>
<reference evidence="1" key="1">
    <citation type="journal article" date="2011" name="PLoS ONE">
        <title>The entomopathogenic bacterial endosymbionts xenorhabdus and photorhabdus: convergent lifestyles from divergent genomes.</title>
        <authorList>
            <person name="Chaston J.M."/>
            <person name="Suen G."/>
            <person name="Tucker S.L."/>
            <person name="Andersen A.W."/>
            <person name="Bhasin A."/>
            <person name="Bode E."/>
            <person name="Bode H.B."/>
            <person name="Brachmann A.O."/>
            <person name="Cowles C.E."/>
            <person name="Cowles K.N."/>
            <person name="Darby C."/>
            <person name="de Leon L."/>
            <person name="Drace K."/>
            <person name="Du Z."/>
            <person name="Givaudan A."/>
            <person name="Herbert Tran E.E."/>
            <person name="Jewell K.A."/>
            <person name="Knack J.J."/>
            <person name="Krasomil-Osterfeld K.C."/>
            <person name="Kukor R."/>
            <person name="Lanois A."/>
            <person name="Latreille P."/>
            <person name="Leimgruber N.K."/>
            <person name="Lipke C.M."/>
            <person name="Liu R."/>
            <person name="Lu X."/>
            <person name="Martens E.C."/>
            <person name="Marri P.R."/>
            <person name="Medigue C."/>
            <person name="Menard M.L."/>
            <person name="Miller N.M."/>
            <person name="Morales-Soto N."/>
            <person name="Norton S."/>
            <person name="Ogier J.C."/>
            <person name="Orchard S.S."/>
            <person name="Park D."/>
            <person name="Park Y."/>
            <person name="Qurollo B.A."/>
            <person name="Sugar D.R."/>
            <person name="Richards G.R."/>
            <person name="Rouy Z."/>
            <person name="Slominski B."/>
            <person name="Slominski K."/>
            <person name="Snyder H."/>
            <person name="Tjaden B.C."/>
            <person name="van der Hoeven R."/>
            <person name="Welch R.D."/>
            <person name="Wheeler C."/>
            <person name="Xiang B."/>
            <person name="Barbazuk B."/>
            <person name="Gaudriault S."/>
            <person name="Goodner B."/>
            <person name="Slater S.C."/>
            <person name="Forst S."/>
            <person name="Goldman B.S."/>
            <person name="Goodrich-Blair H."/>
        </authorList>
    </citation>
    <scope>NUCLEOTIDE SEQUENCE [LARGE SCALE GENOMIC DNA]</scope>
    <source>
        <strain evidence="1">SS-2004</strain>
    </source>
</reference>
<dbReference type="HOGENOM" id="CLU_3142268_0_0_6"/>
<evidence type="ECO:0000313" key="1">
    <source>
        <dbReference type="EMBL" id="CBJ82755.1"/>
    </source>
</evidence>
<organism evidence="1 2">
    <name type="scientific">Xenorhabdus bovienii (strain SS-2004)</name>
    <name type="common">Xenorhabdus nematophila subsp. bovienii</name>
    <dbReference type="NCBI Taxonomy" id="406818"/>
    <lineage>
        <taxon>Bacteria</taxon>
        <taxon>Pseudomonadati</taxon>
        <taxon>Pseudomonadota</taxon>
        <taxon>Gammaproteobacteria</taxon>
        <taxon>Enterobacterales</taxon>
        <taxon>Morganellaceae</taxon>
        <taxon>Xenorhabdus</taxon>
    </lineage>
</organism>
<name>D3V526_XENBS</name>
<protein>
    <submittedName>
        <fullName evidence="1">Uncharacterized protein</fullName>
    </submittedName>
</protein>
<proteinExistence type="predicted"/>
<dbReference type="EMBL" id="FN667741">
    <property type="protein sequence ID" value="CBJ82755.1"/>
    <property type="molecule type" value="Genomic_DNA"/>
</dbReference>
<accession>D3V526</accession>